<dbReference type="EMBL" id="CM009296">
    <property type="protein sequence ID" value="KAI9391594.1"/>
    <property type="molecule type" value="Genomic_DNA"/>
</dbReference>
<protein>
    <submittedName>
        <fullName evidence="1">Uncharacterized protein</fullName>
    </submittedName>
</protein>
<gene>
    <name evidence="1" type="ORF">POPTR_007G110301v4</name>
</gene>
<accession>A0ACC0SRK0</accession>
<reference evidence="1 2" key="1">
    <citation type="journal article" date="2006" name="Science">
        <title>The genome of black cottonwood, Populus trichocarpa (Torr. &amp; Gray).</title>
        <authorList>
            <person name="Tuskan G.A."/>
            <person name="Difazio S."/>
            <person name="Jansson S."/>
            <person name="Bohlmann J."/>
            <person name="Grigoriev I."/>
            <person name="Hellsten U."/>
            <person name="Putnam N."/>
            <person name="Ralph S."/>
            <person name="Rombauts S."/>
            <person name="Salamov A."/>
            <person name="Schein J."/>
            <person name="Sterck L."/>
            <person name="Aerts A."/>
            <person name="Bhalerao R.R."/>
            <person name="Bhalerao R.P."/>
            <person name="Blaudez D."/>
            <person name="Boerjan W."/>
            <person name="Brun A."/>
            <person name="Brunner A."/>
            <person name="Busov V."/>
            <person name="Campbell M."/>
            <person name="Carlson J."/>
            <person name="Chalot M."/>
            <person name="Chapman J."/>
            <person name="Chen G.L."/>
            <person name="Cooper D."/>
            <person name="Coutinho P.M."/>
            <person name="Couturier J."/>
            <person name="Covert S."/>
            <person name="Cronk Q."/>
            <person name="Cunningham R."/>
            <person name="Davis J."/>
            <person name="Degroeve S."/>
            <person name="Dejardin A."/>
            <person name="Depamphilis C."/>
            <person name="Detter J."/>
            <person name="Dirks B."/>
            <person name="Dubchak I."/>
            <person name="Duplessis S."/>
            <person name="Ehlting J."/>
            <person name="Ellis B."/>
            <person name="Gendler K."/>
            <person name="Goodstein D."/>
            <person name="Gribskov M."/>
            <person name="Grimwood J."/>
            <person name="Groover A."/>
            <person name="Gunter L."/>
            <person name="Hamberger B."/>
            <person name="Heinze B."/>
            <person name="Helariutta Y."/>
            <person name="Henrissat B."/>
            <person name="Holligan D."/>
            <person name="Holt R."/>
            <person name="Huang W."/>
            <person name="Islam-Faridi N."/>
            <person name="Jones S."/>
            <person name="Jones-Rhoades M."/>
            <person name="Jorgensen R."/>
            <person name="Joshi C."/>
            <person name="Kangasjarvi J."/>
            <person name="Karlsson J."/>
            <person name="Kelleher C."/>
            <person name="Kirkpatrick R."/>
            <person name="Kirst M."/>
            <person name="Kohler A."/>
            <person name="Kalluri U."/>
            <person name="Larimer F."/>
            <person name="Leebens-Mack J."/>
            <person name="Leple J.C."/>
            <person name="Locascio P."/>
            <person name="Lou Y."/>
            <person name="Lucas S."/>
            <person name="Martin F."/>
            <person name="Montanini B."/>
            <person name="Napoli C."/>
            <person name="Nelson D.R."/>
            <person name="Nelson C."/>
            <person name="Nieminen K."/>
            <person name="Nilsson O."/>
            <person name="Pereda V."/>
            <person name="Peter G."/>
            <person name="Philippe R."/>
            <person name="Pilate G."/>
            <person name="Poliakov A."/>
            <person name="Razumovskaya J."/>
            <person name="Richardson P."/>
            <person name="Rinaldi C."/>
            <person name="Ritland K."/>
            <person name="Rouze P."/>
            <person name="Ryaboy D."/>
            <person name="Schmutz J."/>
            <person name="Schrader J."/>
            <person name="Segerman B."/>
            <person name="Shin H."/>
            <person name="Siddiqui A."/>
            <person name="Sterky F."/>
            <person name="Terry A."/>
            <person name="Tsai C.J."/>
            <person name="Uberbacher E."/>
            <person name="Unneberg P."/>
            <person name="Vahala J."/>
            <person name="Wall K."/>
            <person name="Wessler S."/>
            <person name="Yang G."/>
            <person name="Yin T."/>
            <person name="Douglas C."/>
            <person name="Marra M."/>
            <person name="Sandberg G."/>
            <person name="Van de Peer Y."/>
            <person name="Rokhsar D."/>
        </authorList>
    </citation>
    <scope>NUCLEOTIDE SEQUENCE [LARGE SCALE GENOMIC DNA]</scope>
    <source>
        <strain evidence="2">cv. Nisqually</strain>
    </source>
</reference>
<sequence length="76" mass="8424">MLWVAIVVGGGNIFRGSSWAGSTGLDWSSADYMGMLATVMNAIFFKQQWRVLASQQGFRLHFACQRLQNHISVDGT</sequence>
<proteinExistence type="predicted"/>
<evidence type="ECO:0000313" key="2">
    <source>
        <dbReference type="Proteomes" id="UP000006729"/>
    </source>
</evidence>
<evidence type="ECO:0000313" key="1">
    <source>
        <dbReference type="EMBL" id="KAI9391594.1"/>
    </source>
</evidence>
<keyword evidence="2" id="KW-1185">Reference proteome</keyword>
<name>A0ACC0SRK0_POPTR</name>
<comment type="caution">
    <text evidence="1">The sequence shown here is derived from an EMBL/GenBank/DDBJ whole genome shotgun (WGS) entry which is preliminary data.</text>
</comment>
<organism evidence="1 2">
    <name type="scientific">Populus trichocarpa</name>
    <name type="common">Western balsam poplar</name>
    <name type="synonym">Populus balsamifera subsp. trichocarpa</name>
    <dbReference type="NCBI Taxonomy" id="3694"/>
    <lineage>
        <taxon>Eukaryota</taxon>
        <taxon>Viridiplantae</taxon>
        <taxon>Streptophyta</taxon>
        <taxon>Embryophyta</taxon>
        <taxon>Tracheophyta</taxon>
        <taxon>Spermatophyta</taxon>
        <taxon>Magnoliopsida</taxon>
        <taxon>eudicotyledons</taxon>
        <taxon>Gunneridae</taxon>
        <taxon>Pentapetalae</taxon>
        <taxon>rosids</taxon>
        <taxon>fabids</taxon>
        <taxon>Malpighiales</taxon>
        <taxon>Salicaceae</taxon>
        <taxon>Saliceae</taxon>
        <taxon>Populus</taxon>
    </lineage>
</organism>
<dbReference type="Proteomes" id="UP000006729">
    <property type="component" value="Chromosome 7"/>
</dbReference>